<reference evidence="2" key="1">
    <citation type="journal article" date="2014" name="Int. J. Syst. Evol. Microbiol.">
        <title>Complete genome sequence of Corynebacterium casei LMG S-19264T (=DSM 44701T), isolated from a smear-ripened cheese.</title>
        <authorList>
            <consortium name="US DOE Joint Genome Institute (JGI-PGF)"/>
            <person name="Walter F."/>
            <person name="Albersmeier A."/>
            <person name="Kalinowski J."/>
            <person name="Ruckert C."/>
        </authorList>
    </citation>
    <scope>NUCLEOTIDE SEQUENCE</scope>
    <source>
        <strain evidence="2">CGMCC 1.3617</strain>
    </source>
</reference>
<dbReference type="AlphaFoldDB" id="A0A917NYF4"/>
<evidence type="ECO:0000313" key="3">
    <source>
        <dbReference type="Proteomes" id="UP000661507"/>
    </source>
</evidence>
<accession>A0A917NYF4</accession>
<dbReference type="Proteomes" id="UP000661507">
    <property type="component" value="Unassembled WGS sequence"/>
</dbReference>
<keyword evidence="3" id="KW-1185">Reference proteome</keyword>
<sequence>MVYAADHPALAVLEVRVHLDLPPELLPADYVLMRLALPEDAHTLPTLPEDPRAAGDAWLAGAPCPVLRVPSVLVPAAANLLLNPAHPGAAAARIEAIDPFAFDPRLWLGAR</sequence>
<proteinExistence type="predicted"/>
<evidence type="ECO:0000259" key="1">
    <source>
        <dbReference type="SMART" id="SM00953"/>
    </source>
</evidence>
<name>A0A917NYF4_9PROT</name>
<dbReference type="InterPro" id="IPR014914">
    <property type="entry name" value="RES_dom"/>
</dbReference>
<protein>
    <recommendedName>
        <fullName evidence="1">RES domain-containing protein</fullName>
    </recommendedName>
</protein>
<comment type="caution">
    <text evidence="2">The sequence shown here is derived from an EMBL/GenBank/DDBJ whole genome shotgun (WGS) entry which is preliminary data.</text>
</comment>
<evidence type="ECO:0000313" key="2">
    <source>
        <dbReference type="EMBL" id="GGJ37144.1"/>
    </source>
</evidence>
<reference evidence="2" key="2">
    <citation type="submission" date="2020-09" db="EMBL/GenBank/DDBJ databases">
        <authorList>
            <person name="Sun Q."/>
            <person name="Zhou Y."/>
        </authorList>
    </citation>
    <scope>NUCLEOTIDE SEQUENCE</scope>
    <source>
        <strain evidence="2">CGMCC 1.3617</strain>
    </source>
</reference>
<dbReference type="SMART" id="SM00953">
    <property type="entry name" value="RES"/>
    <property type="match status" value="1"/>
</dbReference>
<organism evidence="2 3">
    <name type="scientific">Neoroseomonas lacus</name>
    <dbReference type="NCBI Taxonomy" id="287609"/>
    <lineage>
        <taxon>Bacteria</taxon>
        <taxon>Pseudomonadati</taxon>
        <taxon>Pseudomonadota</taxon>
        <taxon>Alphaproteobacteria</taxon>
        <taxon>Acetobacterales</taxon>
        <taxon>Acetobacteraceae</taxon>
        <taxon>Neoroseomonas</taxon>
    </lineage>
</organism>
<gene>
    <name evidence="2" type="ORF">GCM10011320_51040</name>
</gene>
<feature type="domain" description="RES" evidence="1">
    <location>
        <begin position="1"/>
        <end position="96"/>
    </location>
</feature>
<dbReference type="Pfam" id="PF08808">
    <property type="entry name" value="RES"/>
    <property type="match status" value="1"/>
</dbReference>
<dbReference type="EMBL" id="BMKW01000015">
    <property type="protein sequence ID" value="GGJ37144.1"/>
    <property type="molecule type" value="Genomic_DNA"/>
</dbReference>